<reference evidence="2 3" key="1">
    <citation type="journal article" date="2010" name="Cell">
        <title>The genome of Naegleria gruberi illuminates early eukaryotic versatility.</title>
        <authorList>
            <person name="Fritz-Laylin L.K."/>
            <person name="Prochnik S.E."/>
            <person name="Ginger M.L."/>
            <person name="Dacks J.B."/>
            <person name="Carpenter M.L."/>
            <person name="Field M.C."/>
            <person name="Kuo A."/>
            <person name="Paredez A."/>
            <person name="Chapman J."/>
            <person name="Pham J."/>
            <person name="Shu S."/>
            <person name="Neupane R."/>
            <person name="Cipriano M."/>
            <person name="Mancuso J."/>
            <person name="Tu H."/>
            <person name="Salamov A."/>
            <person name="Lindquist E."/>
            <person name="Shapiro H."/>
            <person name="Lucas S."/>
            <person name="Grigoriev I.V."/>
            <person name="Cande W.Z."/>
            <person name="Fulton C."/>
            <person name="Rokhsar D.S."/>
            <person name="Dawson S.C."/>
        </authorList>
    </citation>
    <scope>NUCLEOTIDE SEQUENCE [LARGE SCALE GENOMIC DNA]</scope>
    <source>
        <strain evidence="2 3">NEG-M</strain>
    </source>
</reference>
<dbReference type="EMBL" id="GG738867">
    <property type="protein sequence ID" value="EFC44593.1"/>
    <property type="molecule type" value="Genomic_DNA"/>
</dbReference>
<feature type="compositionally biased region" description="Basic and acidic residues" evidence="1">
    <location>
        <begin position="87"/>
        <end position="104"/>
    </location>
</feature>
<feature type="compositionally biased region" description="Low complexity" evidence="1">
    <location>
        <begin position="37"/>
        <end position="47"/>
    </location>
</feature>
<gene>
    <name evidence="2" type="ORF">NAEGRDRAFT_67451</name>
</gene>
<accession>D2VEZ7</accession>
<sequence length="613" mass="69285">MSSMPPFVKQNSTSSVSSSSAPKASKPSFRERYQLDSPSSSPRTPTTIGEDGFNSTVSVEETRSPSNIVSAVTSSKARIMALQEVLLSRKEKDRSESPAGEQRKTPFSMDFENRSSPRVSPRNVFDNTKETTPTIAVTSSSNVFTVQGGEEGNKVEVSQDPVQAHLDRIMNRRKERVVTQPEPTQPVMDTPKREQETNDKLQAIFERRKNREDKLEQILIGEDSNSSEDASSASGDIMNEFLKRSVENSRESSPVPTSTSDPSKISDPKIPMSEATYNQPEPRENIQPKIVEPPARAVEDRRDLTPTLHLDHLKSSPMRGSPKMLRFKEEDEISRPIEALPHNVSLWRITGERWKLYNVSSFLSKESMAILSNRTTEQPNNFDAFFNETDTDQGESYPHYQKALQNPYPSYPYDPKPVSNPFSSELNSPQPRMFKFRNLDDLFQASFEVPTENGIGKRQAFRADLNGNFLRCLKTNQVFNQFLSIEEEILNRLITGKEVLKNTPKGKVHKRYLFIDPKNKELVWSENEKKKTGLARASRRIKLADITQLKALEMTMDQARVMKIAVPYDKKPFGLVIVSRTRTAEFIATEKPSEFLAIVVAIALAAHKYGTTI</sequence>
<name>D2VEZ7_NAEGR</name>
<dbReference type="VEuPathDB" id="AmoebaDB:NAEGRDRAFT_67451"/>
<evidence type="ECO:0000313" key="3">
    <source>
        <dbReference type="Proteomes" id="UP000006671"/>
    </source>
</evidence>
<feature type="compositionally biased region" description="Polar residues" evidence="1">
    <location>
        <begin position="53"/>
        <end position="69"/>
    </location>
</feature>
<dbReference type="OMA" id="PRENIQP"/>
<dbReference type="AlphaFoldDB" id="D2VEZ7"/>
<feature type="compositionally biased region" description="Low complexity" evidence="1">
    <location>
        <begin position="252"/>
        <end position="263"/>
    </location>
</feature>
<proteinExistence type="predicted"/>
<evidence type="ECO:0000313" key="2">
    <source>
        <dbReference type="EMBL" id="EFC44593.1"/>
    </source>
</evidence>
<dbReference type="RefSeq" id="XP_002677337.1">
    <property type="nucleotide sequence ID" value="XM_002677291.1"/>
</dbReference>
<feature type="region of interest" description="Disordered" evidence="1">
    <location>
        <begin position="1"/>
        <end position="69"/>
    </location>
</feature>
<keyword evidence="3" id="KW-1185">Reference proteome</keyword>
<dbReference type="OrthoDB" id="10452014at2759"/>
<protein>
    <submittedName>
        <fullName evidence="2">Predicted protein</fullName>
    </submittedName>
</protein>
<dbReference type="InterPro" id="IPR011993">
    <property type="entry name" value="PH-like_dom_sf"/>
</dbReference>
<dbReference type="KEGG" id="ngr:NAEGRDRAFT_67451"/>
<dbReference type="InParanoid" id="D2VEZ7"/>
<feature type="region of interest" description="Disordered" evidence="1">
    <location>
        <begin position="87"/>
        <end position="132"/>
    </location>
</feature>
<evidence type="ECO:0000256" key="1">
    <source>
        <dbReference type="SAM" id="MobiDB-lite"/>
    </source>
</evidence>
<feature type="region of interest" description="Disordered" evidence="1">
    <location>
        <begin position="246"/>
        <end position="285"/>
    </location>
</feature>
<feature type="compositionally biased region" description="Low complexity" evidence="1">
    <location>
        <begin position="12"/>
        <end position="27"/>
    </location>
</feature>
<dbReference type="GeneID" id="8856901"/>
<dbReference type="Gene3D" id="2.30.29.30">
    <property type="entry name" value="Pleckstrin-homology domain (PH domain)/Phosphotyrosine-binding domain (PTB)"/>
    <property type="match status" value="1"/>
</dbReference>
<dbReference type="Proteomes" id="UP000006671">
    <property type="component" value="Unassembled WGS sequence"/>
</dbReference>
<feature type="region of interest" description="Disordered" evidence="1">
    <location>
        <begin position="172"/>
        <end position="198"/>
    </location>
</feature>
<organism evidence="3">
    <name type="scientific">Naegleria gruberi</name>
    <name type="common">Amoeba</name>
    <dbReference type="NCBI Taxonomy" id="5762"/>
    <lineage>
        <taxon>Eukaryota</taxon>
        <taxon>Discoba</taxon>
        <taxon>Heterolobosea</taxon>
        <taxon>Tetramitia</taxon>
        <taxon>Eutetramitia</taxon>
        <taxon>Vahlkampfiidae</taxon>
        <taxon>Naegleria</taxon>
    </lineage>
</organism>